<dbReference type="GO" id="GO:0060271">
    <property type="term" value="P:cilium assembly"/>
    <property type="evidence" value="ECO:0007669"/>
    <property type="project" value="TreeGrafter"/>
</dbReference>
<keyword evidence="4" id="KW-0547">Nucleotide-binding</keyword>
<evidence type="ECO:0000256" key="1">
    <source>
        <dbReference type="ARBA" id="ARBA00004496"/>
    </source>
</evidence>
<dbReference type="Proteomes" id="UP000274504">
    <property type="component" value="Unassembled WGS sequence"/>
</dbReference>
<proteinExistence type="predicted"/>
<evidence type="ECO:0000313" key="8">
    <source>
        <dbReference type="WBParaSite" id="HDID_0000287901-mRNA-1"/>
    </source>
</evidence>
<dbReference type="STRING" id="6216.A0A0R3SDT7"/>
<comment type="subcellular location">
    <subcellularLocation>
        <location evidence="1">Cytoplasm</location>
    </subcellularLocation>
</comment>
<dbReference type="SUPFAM" id="SSF56059">
    <property type="entry name" value="Glutathione synthetase ATP-binding domain-like"/>
    <property type="match status" value="1"/>
</dbReference>
<evidence type="ECO:0000256" key="3">
    <source>
        <dbReference type="ARBA" id="ARBA00022598"/>
    </source>
</evidence>
<gene>
    <name evidence="6" type="ORF">HDID_LOCUS2877</name>
</gene>
<evidence type="ECO:0000256" key="5">
    <source>
        <dbReference type="ARBA" id="ARBA00022840"/>
    </source>
</evidence>
<organism evidence="8">
    <name type="scientific">Hymenolepis diminuta</name>
    <name type="common">Rat tapeworm</name>
    <dbReference type="NCBI Taxonomy" id="6216"/>
    <lineage>
        <taxon>Eukaryota</taxon>
        <taxon>Metazoa</taxon>
        <taxon>Spiralia</taxon>
        <taxon>Lophotrochozoa</taxon>
        <taxon>Platyhelminthes</taxon>
        <taxon>Cestoda</taxon>
        <taxon>Eucestoda</taxon>
        <taxon>Cyclophyllidea</taxon>
        <taxon>Hymenolepididae</taxon>
        <taxon>Hymenolepis</taxon>
    </lineage>
</organism>
<name>A0A0R3SDT7_HYMDI</name>
<evidence type="ECO:0000256" key="4">
    <source>
        <dbReference type="ARBA" id="ARBA00022741"/>
    </source>
</evidence>
<reference evidence="6 7" key="2">
    <citation type="submission" date="2018-11" db="EMBL/GenBank/DDBJ databases">
        <authorList>
            <consortium name="Pathogen Informatics"/>
        </authorList>
    </citation>
    <scope>NUCLEOTIDE SEQUENCE [LARGE SCALE GENOMIC DNA]</scope>
</reference>
<dbReference type="PANTHER" id="PTHR45870:SF2">
    <property type="entry name" value="TUBULIN MONOGLYCYLASE TTLL3"/>
    <property type="match status" value="1"/>
</dbReference>
<dbReference type="InterPro" id="IPR051437">
    <property type="entry name" value="TTLL_monoglycylase"/>
</dbReference>
<accession>A0A0R3SDT7</accession>
<dbReference type="GO" id="GO:0005524">
    <property type="term" value="F:ATP binding"/>
    <property type="evidence" value="ECO:0007669"/>
    <property type="project" value="UniProtKB-KW"/>
</dbReference>
<dbReference type="GO" id="GO:0003341">
    <property type="term" value="P:cilium movement"/>
    <property type="evidence" value="ECO:0007669"/>
    <property type="project" value="TreeGrafter"/>
</dbReference>
<dbReference type="GO" id="GO:0015630">
    <property type="term" value="C:microtubule cytoskeleton"/>
    <property type="evidence" value="ECO:0007669"/>
    <property type="project" value="TreeGrafter"/>
</dbReference>
<evidence type="ECO:0000313" key="6">
    <source>
        <dbReference type="EMBL" id="VDL23346.1"/>
    </source>
</evidence>
<keyword evidence="5" id="KW-0067">ATP-binding</keyword>
<dbReference type="OrthoDB" id="202825at2759"/>
<keyword evidence="3" id="KW-0436">Ligase</keyword>
<dbReference type="PANTHER" id="PTHR45870">
    <property type="entry name" value="TUBULIN MONOGLYCYLASE TTLL3"/>
    <property type="match status" value="1"/>
</dbReference>
<reference evidence="8" key="1">
    <citation type="submission" date="2017-02" db="UniProtKB">
        <authorList>
            <consortium name="WormBaseParasite"/>
        </authorList>
    </citation>
    <scope>IDENTIFICATION</scope>
</reference>
<dbReference type="Gene3D" id="3.30.470.20">
    <property type="entry name" value="ATP-grasp fold, B domain"/>
    <property type="match status" value="1"/>
</dbReference>
<dbReference type="WBParaSite" id="HDID_0000287901-mRNA-1">
    <property type="protein sequence ID" value="HDID_0000287901-mRNA-1"/>
    <property type="gene ID" value="HDID_0000287901"/>
</dbReference>
<sequence length="301" mass="34813">MSSEEEKVQFIKEFRLTACMAMLKWACNYYNTPEHFLSTDLNPDAPVKQDGIRRKAFNLSPNRAISMALMICENHLKCRRKDESARTLNLSESQWDSFLECFYAIQRSLGHKEIWERRILPDMQRAIINSMQCSQHTIDVRRRENSSILRPPIHPPVHPPLAFCVAQRQMSKGDNWSLFLSSPFHPLVGFYFELCCFELYGADFMINEDDLRPWLIEINASPCMAPSTSVTIDLTAKVLEDTLKVVIDRKTNRDCDVGEFILLYKQKTNSSGSFQRHDCIKSFSMENSQELPPPKPTASEY</sequence>
<dbReference type="EMBL" id="UYSG01000775">
    <property type="protein sequence ID" value="VDL23346.1"/>
    <property type="molecule type" value="Genomic_DNA"/>
</dbReference>
<dbReference type="Pfam" id="PF03133">
    <property type="entry name" value="TTL"/>
    <property type="match status" value="1"/>
</dbReference>
<dbReference type="GO" id="GO:0005930">
    <property type="term" value="C:axoneme"/>
    <property type="evidence" value="ECO:0007669"/>
    <property type="project" value="TreeGrafter"/>
</dbReference>
<dbReference type="GO" id="GO:0070736">
    <property type="term" value="F:protein-glycine ligase activity, initiating"/>
    <property type="evidence" value="ECO:0007669"/>
    <property type="project" value="TreeGrafter"/>
</dbReference>
<evidence type="ECO:0000256" key="2">
    <source>
        <dbReference type="ARBA" id="ARBA00022490"/>
    </source>
</evidence>
<keyword evidence="2" id="KW-0963">Cytoplasm</keyword>
<dbReference type="AlphaFoldDB" id="A0A0R3SDT7"/>
<dbReference type="InterPro" id="IPR004344">
    <property type="entry name" value="TTL/TTLL_fam"/>
</dbReference>
<protein>
    <submittedName>
        <fullName evidence="8">Tubulin--tyrosine ligase-like protein 9</fullName>
    </submittedName>
</protein>
<evidence type="ECO:0000313" key="7">
    <source>
        <dbReference type="Proteomes" id="UP000274504"/>
    </source>
</evidence>